<dbReference type="Pfam" id="PF16900">
    <property type="entry name" value="REPA_OB_2"/>
    <property type="match status" value="1"/>
</dbReference>
<evidence type="ECO:0000256" key="2">
    <source>
        <dbReference type="ARBA" id="ARBA00022723"/>
    </source>
</evidence>
<dbReference type="PANTHER" id="PTHR47165:SF4">
    <property type="entry name" value="OS03G0429900 PROTEIN"/>
    <property type="match status" value="1"/>
</dbReference>
<evidence type="ECO:0000256" key="6">
    <source>
        <dbReference type="SAM" id="MobiDB-lite"/>
    </source>
</evidence>
<dbReference type="GO" id="GO:0003677">
    <property type="term" value="F:DNA binding"/>
    <property type="evidence" value="ECO:0007669"/>
    <property type="project" value="UniProtKB-KW"/>
</dbReference>
<sequence length="644" mass="73485">MSDGVSQVVTLINNMIFSKMVRQQSEQICSKTLQKTFALPRSQVASSNKLSTTKGNTYHIQILNSIMILTRPPRVIYNDMKLKIGTPRDYDTNVKEEFSIIDTQNLTAAEIPKDILRKHFSAVSESEREDSLGAGESPKKGGSNTSQNTADCEQDKKVKKPIVESMTYTPIKALSTFNYDWRIKARVVKKHEKRTWKNMKSEGSLLNIEMMDQFGTQIQATFFKDAVDKFDPIIREGGIYLFANGQVKLSNSRYTSIKNDFCLVFDRNAEIIEVADDQSIQDQGFTFVTIKDIQEIPEADMRYKIVDVVGVILYVSNDQEINTKAGIQKRKRMISICDETGLYIQVCSWQSACDRLNLEPGKHVIAIKGARVVNNYGKQLNLGDDAYFTIDPPMARTRELLQWFQKSRQEDIKSINKEKNSEREFGSIGSQGTHASQQGQVRLIGEMIESLNQSRMGSTGGGFLSGQYILNCYTTYIRNDEKVFYNACPIESCRKKVQEERGQQVQYKCESCGKVYDTCVPTYMLSAKIADQSNQTIFVNFYREQGQQLMGHITPGEIKDMREKGQLNQISEAFFDAQFRNHQILVKARINQVGYGHEPQGSERIQFFAARLFPHGYGLENKELLRRMEIYKSINQFTDTNLLE</sequence>
<dbReference type="CDD" id="cd04474">
    <property type="entry name" value="RPA1_DBD_A"/>
    <property type="match status" value="1"/>
</dbReference>
<dbReference type="PANTHER" id="PTHR47165">
    <property type="entry name" value="OS03G0429900 PROTEIN"/>
    <property type="match status" value="1"/>
</dbReference>
<proteinExistence type="inferred from homology"/>
<dbReference type="InterPro" id="IPR013955">
    <property type="entry name" value="Rep_factor-A_C"/>
</dbReference>
<dbReference type="Gene3D" id="2.40.50.140">
    <property type="entry name" value="Nucleic acid-binding proteins"/>
    <property type="match status" value="3"/>
</dbReference>
<keyword evidence="11" id="KW-1185">Reference proteome</keyword>
<dbReference type="FunFam" id="2.40.50.140:FF:000041">
    <property type="entry name" value="Replication protein A subunit"/>
    <property type="match status" value="1"/>
</dbReference>
<evidence type="ECO:0008006" key="12">
    <source>
        <dbReference type="Google" id="ProtNLM"/>
    </source>
</evidence>
<feature type="domain" description="Replication protein A 70 kDa DNA-binding subunit B/D first OB fold" evidence="7">
    <location>
        <begin position="168"/>
        <end position="272"/>
    </location>
</feature>
<dbReference type="InterPro" id="IPR047192">
    <property type="entry name" value="Euk_RPA1_DBD_C"/>
</dbReference>
<keyword evidence="3" id="KW-0863">Zinc-finger</keyword>
<dbReference type="Proteomes" id="UP000785679">
    <property type="component" value="Unassembled WGS sequence"/>
</dbReference>
<keyword evidence="4" id="KW-0862">Zinc</keyword>
<dbReference type="Pfam" id="PF02721">
    <property type="entry name" value="DUF223"/>
    <property type="match status" value="1"/>
</dbReference>
<evidence type="ECO:0000256" key="5">
    <source>
        <dbReference type="ARBA" id="ARBA00023125"/>
    </source>
</evidence>
<organism evidence="10 11">
    <name type="scientific">Halteria grandinella</name>
    <dbReference type="NCBI Taxonomy" id="5974"/>
    <lineage>
        <taxon>Eukaryota</taxon>
        <taxon>Sar</taxon>
        <taxon>Alveolata</taxon>
        <taxon>Ciliophora</taxon>
        <taxon>Intramacronucleata</taxon>
        <taxon>Spirotrichea</taxon>
        <taxon>Stichotrichia</taxon>
        <taxon>Sporadotrichida</taxon>
        <taxon>Halteriidae</taxon>
        <taxon>Halteria</taxon>
    </lineage>
</organism>
<feature type="domain" description="Replication factor A C-terminal" evidence="8">
    <location>
        <begin position="470"/>
        <end position="592"/>
    </location>
</feature>
<keyword evidence="5" id="KW-0238">DNA-binding</keyword>
<evidence type="ECO:0000256" key="1">
    <source>
        <dbReference type="ARBA" id="ARBA00005690"/>
    </source>
</evidence>
<dbReference type="CDD" id="cd04475">
    <property type="entry name" value="RPA1_DBD_B"/>
    <property type="match status" value="1"/>
</dbReference>
<comment type="similarity">
    <text evidence="1">Belongs to the replication factor A protein 1 family.</text>
</comment>
<feature type="domain" description="Replication protein A OB" evidence="9">
    <location>
        <begin position="303"/>
        <end position="384"/>
    </location>
</feature>
<feature type="compositionally biased region" description="Polar residues" evidence="6">
    <location>
        <begin position="142"/>
        <end position="151"/>
    </location>
</feature>
<protein>
    <recommendedName>
        <fullName evidence="12">Replication protein A subunit</fullName>
    </recommendedName>
</protein>
<dbReference type="CDD" id="cd04476">
    <property type="entry name" value="RPA1_DBD_C"/>
    <property type="match status" value="1"/>
</dbReference>
<dbReference type="InterPro" id="IPR012340">
    <property type="entry name" value="NA-bd_OB-fold"/>
</dbReference>
<dbReference type="GO" id="GO:0008270">
    <property type="term" value="F:zinc ion binding"/>
    <property type="evidence" value="ECO:0007669"/>
    <property type="project" value="UniProtKB-KW"/>
</dbReference>
<feature type="region of interest" description="Disordered" evidence="6">
    <location>
        <begin position="122"/>
        <end position="156"/>
    </location>
</feature>
<dbReference type="InterPro" id="IPR003871">
    <property type="entry name" value="RFA1B/D_OB_1st"/>
</dbReference>
<evidence type="ECO:0000259" key="9">
    <source>
        <dbReference type="Pfam" id="PF16900"/>
    </source>
</evidence>
<evidence type="ECO:0000259" key="8">
    <source>
        <dbReference type="Pfam" id="PF08646"/>
    </source>
</evidence>
<dbReference type="Pfam" id="PF08646">
    <property type="entry name" value="Rep_fac-A_C"/>
    <property type="match status" value="1"/>
</dbReference>
<evidence type="ECO:0000256" key="3">
    <source>
        <dbReference type="ARBA" id="ARBA00022771"/>
    </source>
</evidence>
<keyword evidence="2" id="KW-0479">Metal-binding</keyword>
<dbReference type="OrthoDB" id="295159at2759"/>
<reference evidence="10" key="1">
    <citation type="submission" date="2019-06" db="EMBL/GenBank/DDBJ databases">
        <authorList>
            <person name="Zheng W."/>
        </authorList>
    </citation>
    <scope>NUCLEOTIDE SEQUENCE</scope>
    <source>
        <strain evidence="10">QDHG01</strain>
    </source>
</reference>
<dbReference type="InterPro" id="IPR031657">
    <property type="entry name" value="REPA_OB_2"/>
</dbReference>
<evidence type="ECO:0000313" key="10">
    <source>
        <dbReference type="EMBL" id="TNV82843.1"/>
    </source>
</evidence>
<name>A0A8J8NX75_HALGN</name>
<dbReference type="EMBL" id="RRYP01004458">
    <property type="protein sequence ID" value="TNV82843.1"/>
    <property type="molecule type" value="Genomic_DNA"/>
</dbReference>
<evidence type="ECO:0000256" key="4">
    <source>
        <dbReference type="ARBA" id="ARBA00022833"/>
    </source>
</evidence>
<evidence type="ECO:0000259" key="7">
    <source>
        <dbReference type="Pfam" id="PF02721"/>
    </source>
</evidence>
<evidence type="ECO:0000313" key="11">
    <source>
        <dbReference type="Proteomes" id="UP000785679"/>
    </source>
</evidence>
<comment type="caution">
    <text evidence="10">The sequence shown here is derived from an EMBL/GenBank/DDBJ whole genome shotgun (WGS) entry which is preliminary data.</text>
</comment>
<accession>A0A8J8NX75</accession>
<dbReference type="SUPFAM" id="SSF50249">
    <property type="entry name" value="Nucleic acid-binding proteins"/>
    <property type="match status" value="3"/>
</dbReference>
<gene>
    <name evidence="10" type="ORF">FGO68_gene14201</name>
</gene>
<dbReference type="AlphaFoldDB" id="A0A8J8NX75"/>